<reference evidence="2 3" key="2">
    <citation type="submission" date="2018-11" db="EMBL/GenBank/DDBJ databases">
        <authorList>
            <consortium name="Pathogen Informatics"/>
        </authorList>
    </citation>
    <scope>NUCLEOTIDE SEQUENCE [LARGE SCALE GENOMIC DNA]</scope>
    <source>
        <strain evidence="2 3">Egypt</strain>
    </source>
</reference>
<accession>A0A183A4C3</accession>
<evidence type="ECO:0000256" key="1">
    <source>
        <dbReference type="SAM" id="MobiDB-lite"/>
    </source>
</evidence>
<dbReference type="GO" id="GO:0000166">
    <property type="term" value="F:nucleotide binding"/>
    <property type="evidence" value="ECO:0007669"/>
    <property type="project" value="InterPro"/>
</dbReference>
<protein>
    <submittedName>
        <fullName evidence="4">DUF2662 domain-containing protein</fullName>
    </submittedName>
</protein>
<sequence length="128" mass="14383">MQLMQHHTAQHLFAWAVEQLAHTSGGQSDQPVAQRELQHQGGSVHPDRFVVNTTLIDAVSSVALEQDPVSLVQRLEALCRNVIDQHLDVRRVQAKWTSVAQVRHFSPGSFGFPAFIFNEKQIHSPPFL</sequence>
<dbReference type="WBParaSite" id="ECPE_0000180801-mRNA-1">
    <property type="protein sequence ID" value="ECPE_0000180801-mRNA-1"/>
    <property type="gene ID" value="ECPE_0000180801"/>
</dbReference>
<feature type="region of interest" description="Disordered" evidence="1">
    <location>
        <begin position="25"/>
        <end position="44"/>
    </location>
</feature>
<dbReference type="AlphaFoldDB" id="A0A183A4C3"/>
<dbReference type="SUPFAM" id="SSF55186">
    <property type="entry name" value="ThrRS/AlaRS common domain"/>
    <property type="match status" value="1"/>
</dbReference>
<evidence type="ECO:0000313" key="4">
    <source>
        <dbReference type="WBParaSite" id="ECPE_0000180801-mRNA-1"/>
    </source>
</evidence>
<dbReference type="OrthoDB" id="6278081at2759"/>
<keyword evidence="3" id="KW-1185">Reference proteome</keyword>
<organism evidence="4">
    <name type="scientific">Echinostoma caproni</name>
    <dbReference type="NCBI Taxonomy" id="27848"/>
    <lineage>
        <taxon>Eukaryota</taxon>
        <taxon>Metazoa</taxon>
        <taxon>Spiralia</taxon>
        <taxon>Lophotrochozoa</taxon>
        <taxon>Platyhelminthes</taxon>
        <taxon>Trematoda</taxon>
        <taxon>Digenea</taxon>
        <taxon>Plagiorchiida</taxon>
        <taxon>Echinostomata</taxon>
        <taxon>Echinostomatoidea</taxon>
        <taxon>Echinostomatidae</taxon>
        <taxon>Echinostoma</taxon>
    </lineage>
</organism>
<dbReference type="Proteomes" id="UP000272942">
    <property type="component" value="Unassembled WGS sequence"/>
</dbReference>
<evidence type="ECO:0000313" key="3">
    <source>
        <dbReference type="Proteomes" id="UP000272942"/>
    </source>
</evidence>
<evidence type="ECO:0000313" key="2">
    <source>
        <dbReference type="EMBL" id="VDP46789.1"/>
    </source>
</evidence>
<dbReference type="InterPro" id="IPR018163">
    <property type="entry name" value="Thr/Ala-tRNA-synth_IIc_edit"/>
</dbReference>
<dbReference type="Gene3D" id="3.30.980.10">
    <property type="entry name" value="Threonyl-trna Synthetase, Chain A, domain 2"/>
    <property type="match status" value="1"/>
</dbReference>
<dbReference type="EMBL" id="UZAN01015808">
    <property type="protein sequence ID" value="VDP46789.1"/>
    <property type="molecule type" value="Genomic_DNA"/>
</dbReference>
<proteinExistence type="predicted"/>
<gene>
    <name evidence="2" type="ORF">ECPE_LOCUS1808</name>
</gene>
<reference evidence="4" key="1">
    <citation type="submission" date="2016-06" db="UniProtKB">
        <authorList>
            <consortium name="WormBaseParasite"/>
        </authorList>
    </citation>
    <scope>IDENTIFICATION</scope>
</reference>
<name>A0A183A4C3_9TREM</name>